<organism evidence="1 2">
    <name type="scientific">Arsenicicoccus bolidensis</name>
    <dbReference type="NCBI Taxonomy" id="229480"/>
    <lineage>
        <taxon>Bacteria</taxon>
        <taxon>Bacillati</taxon>
        <taxon>Actinomycetota</taxon>
        <taxon>Actinomycetes</taxon>
        <taxon>Micrococcales</taxon>
        <taxon>Intrasporangiaceae</taxon>
        <taxon>Arsenicicoccus</taxon>
    </lineage>
</organism>
<sequence length="146" mass="15498">MNAQPLPTTRPGLRLTLYPDHEALHITDVLQQLELVGARVPFGADAHGAAGGASRWIESCAVEEGFRLVTLSMDGLLVGFVAGVVTPGRVELRHLTMASSVRTRHPELLDLLGEAFVDASQMPWAEVVVAPGCPALAHLASETVTV</sequence>
<dbReference type="RefSeq" id="WP_029212138.1">
    <property type="nucleotide sequence ID" value="NZ_DAMCTM010000001.1"/>
</dbReference>
<keyword evidence="2" id="KW-1185">Reference proteome</keyword>
<protein>
    <recommendedName>
        <fullName evidence="3">GNAT family N-acetyltransferase</fullName>
    </recommendedName>
</protein>
<name>A0ABS9Q059_9MICO</name>
<reference evidence="1 2" key="1">
    <citation type="submission" date="2022-02" db="EMBL/GenBank/DDBJ databases">
        <title>Uncovering new skin microbiome diversity through culturing and metagenomics.</title>
        <authorList>
            <person name="Conlan S."/>
            <person name="Deming C."/>
            <person name="Nisc Comparative Sequencing Program N."/>
            <person name="Segre J.A."/>
        </authorList>
    </citation>
    <scope>NUCLEOTIDE SEQUENCE [LARGE SCALE GENOMIC DNA]</scope>
    <source>
        <strain evidence="1 2">ACRQZ</strain>
    </source>
</reference>
<gene>
    <name evidence="1" type="ORF">MHL29_02375</name>
</gene>
<evidence type="ECO:0000313" key="2">
    <source>
        <dbReference type="Proteomes" id="UP001521931"/>
    </source>
</evidence>
<proteinExistence type="predicted"/>
<accession>A0ABS9Q059</accession>
<dbReference type="EMBL" id="JAKRCV010000004">
    <property type="protein sequence ID" value="MCG7320742.1"/>
    <property type="molecule type" value="Genomic_DNA"/>
</dbReference>
<evidence type="ECO:0008006" key="3">
    <source>
        <dbReference type="Google" id="ProtNLM"/>
    </source>
</evidence>
<evidence type="ECO:0000313" key="1">
    <source>
        <dbReference type="EMBL" id="MCG7320742.1"/>
    </source>
</evidence>
<dbReference type="Proteomes" id="UP001521931">
    <property type="component" value="Unassembled WGS sequence"/>
</dbReference>
<comment type="caution">
    <text evidence="1">The sequence shown here is derived from an EMBL/GenBank/DDBJ whole genome shotgun (WGS) entry which is preliminary data.</text>
</comment>